<dbReference type="SUPFAM" id="SSF52540">
    <property type="entry name" value="P-loop containing nucleoside triphosphate hydrolases"/>
    <property type="match status" value="2"/>
</dbReference>
<dbReference type="InterPro" id="IPR015856">
    <property type="entry name" value="ABC_transpr_CbiO/EcfA_su"/>
</dbReference>
<evidence type="ECO:0000256" key="3">
    <source>
        <dbReference type="ARBA" id="ARBA00022448"/>
    </source>
</evidence>
<dbReference type="AlphaFoldDB" id="A0A1T4MN51"/>
<evidence type="ECO:0000256" key="2">
    <source>
        <dbReference type="ARBA" id="ARBA00005417"/>
    </source>
</evidence>
<dbReference type="GO" id="GO:0016887">
    <property type="term" value="F:ATP hydrolysis activity"/>
    <property type="evidence" value="ECO:0007669"/>
    <property type="project" value="InterPro"/>
</dbReference>
<dbReference type="PANTHER" id="PTHR43553:SF24">
    <property type="entry name" value="ENERGY-COUPLING FACTOR TRANSPORTER ATP-BINDING PROTEIN ECFA1"/>
    <property type="match status" value="1"/>
</dbReference>
<dbReference type="RefSeq" id="WP_078933923.1">
    <property type="nucleotide sequence ID" value="NZ_FUWG01000016.1"/>
</dbReference>
<feature type="transmembrane region" description="Helical" evidence="9">
    <location>
        <begin position="554"/>
        <end position="576"/>
    </location>
</feature>
<evidence type="ECO:0000256" key="9">
    <source>
        <dbReference type="SAM" id="Phobius"/>
    </source>
</evidence>
<keyword evidence="8 9" id="KW-0472">Membrane</keyword>
<keyword evidence="3" id="KW-0813">Transport</keyword>
<dbReference type="STRING" id="261392.SAMN02745149_02038"/>
<proteinExistence type="inferred from homology"/>
<evidence type="ECO:0000313" key="12">
    <source>
        <dbReference type="Proteomes" id="UP000190423"/>
    </source>
</evidence>
<keyword evidence="12" id="KW-1185">Reference proteome</keyword>
<gene>
    <name evidence="11" type="ORF">SAMN02745149_02038</name>
</gene>
<evidence type="ECO:0000256" key="8">
    <source>
        <dbReference type="ARBA" id="ARBA00023136"/>
    </source>
</evidence>
<dbReference type="InterPro" id="IPR027417">
    <property type="entry name" value="P-loop_NTPase"/>
</dbReference>
<dbReference type="InterPro" id="IPR003439">
    <property type="entry name" value="ABC_transporter-like_ATP-bd"/>
</dbReference>
<dbReference type="GO" id="GO:0043190">
    <property type="term" value="C:ATP-binding cassette (ABC) transporter complex"/>
    <property type="evidence" value="ECO:0007669"/>
    <property type="project" value="TreeGrafter"/>
</dbReference>
<reference evidence="11 12" key="1">
    <citation type="submission" date="2017-02" db="EMBL/GenBank/DDBJ databases">
        <authorList>
            <person name="Peterson S.W."/>
        </authorList>
    </citation>
    <scope>NUCLEOTIDE SEQUENCE [LARGE SCALE GENOMIC DNA]</scope>
    <source>
        <strain evidence="11 12">ATCC BAA-908</strain>
    </source>
</reference>
<comment type="subcellular location">
    <subcellularLocation>
        <location evidence="1">Membrane</location>
        <topology evidence="1">Multi-pass membrane protein</topology>
    </subcellularLocation>
</comment>
<accession>A0A1T4MN51</accession>
<dbReference type="GO" id="GO:0042626">
    <property type="term" value="F:ATPase-coupled transmembrane transporter activity"/>
    <property type="evidence" value="ECO:0007669"/>
    <property type="project" value="TreeGrafter"/>
</dbReference>
<dbReference type="InterPro" id="IPR003339">
    <property type="entry name" value="ABC/ECF_trnsptr_transmembrane"/>
</dbReference>
<dbReference type="InterPro" id="IPR003593">
    <property type="entry name" value="AAA+_ATPase"/>
</dbReference>
<comment type="similarity">
    <text evidence="2">Belongs to the ABC transporter superfamily.</text>
</comment>
<dbReference type="Pfam" id="PF00005">
    <property type="entry name" value="ABC_tran"/>
    <property type="match status" value="2"/>
</dbReference>
<dbReference type="PANTHER" id="PTHR43553">
    <property type="entry name" value="HEAVY METAL TRANSPORTER"/>
    <property type="match status" value="1"/>
</dbReference>
<dbReference type="CDD" id="cd03225">
    <property type="entry name" value="ABC_cobalt_CbiO_domain1"/>
    <property type="match status" value="2"/>
</dbReference>
<protein>
    <submittedName>
        <fullName evidence="11">Energy-coupling factor transport system ATP-binding protein</fullName>
    </submittedName>
</protein>
<dbReference type="Pfam" id="PF02361">
    <property type="entry name" value="CbiQ"/>
    <property type="match status" value="1"/>
</dbReference>
<evidence type="ECO:0000259" key="10">
    <source>
        <dbReference type="PROSITE" id="PS50893"/>
    </source>
</evidence>
<dbReference type="GO" id="GO:0005524">
    <property type="term" value="F:ATP binding"/>
    <property type="evidence" value="ECO:0007669"/>
    <property type="project" value="UniProtKB-KW"/>
</dbReference>
<evidence type="ECO:0000256" key="5">
    <source>
        <dbReference type="ARBA" id="ARBA00022741"/>
    </source>
</evidence>
<keyword evidence="7 9" id="KW-1133">Transmembrane helix</keyword>
<evidence type="ECO:0000256" key="7">
    <source>
        <dbReference type="ARBA" id="ARBA00022989"/>
    </source>
</evidence>
<evidence type="ECO:0000256" key="4">
    <source>
        <dbReference type="ARBA" id="ARBA00022692"/>
    </source>
</evidence>
<dbReference type="PROSITE" id="PS50893">
    <property type="entry name" value="ABC_TRANSPORTER_2"/>
    <property type="match status" value="2"/>
</dbReference>
<dbReference type="Proteomes" id="UP000190423">
    <property type="component" value="Unassembled WGS sequence"/>
</dbReference>
<dbReference type="InterPro" id="IPR017871">
    <property type="entry name" value="ABC_transporter-like_CS"/>
</dbReference>
<dbReference type="PROSITE" id="PS00211">
    <property type="entry name" value="ABC_TRANSPORTER_1"/>
    <property type="match status" value="1"/>
</dbReference>
<sequence>MEFAVSVKQLCFSYENAPEPAVQDVSFELDSGSYTVIAGVNGSGKSTTARIIAGLLQPSAGTVEIADGLRTGFVFQSPKDQLICGVVARDTAFGPQCQSLPDSEIELRTIESLKSTGILDYAMHKSMFLSLGQTQKAALSGILAINPDILILDESVSMLDPKSREEIFTFLDMLHKKKRTILHITHDSDAISRAKDIIVMNGGKIIWKGNSSSFFADKTGSVYRSVFGTPLENRSCFQNKTQNRPAQEILLKAENISFSYGTHAVLKNISFSLKRGTLTALTGASGSGKTTLLEILAGLKKQDSGTVRSAGKPLLCQQNSDAALFEVFAADDVAFGPRNSGIKGKELLECVKTAMNRVNLPFEEFASKQTNCLSGGQKRRLSVAGIIAMKGDILLFDEPSAGLDGAAKYTVMHLLRSLAESGKTVLFTTHHYDEAQFADTSITVEKAGLIAPDFSPEEENKADGQKTVLTEQKPSAGIFSPEYFSKMLDSLSENQAEQKRLQKLPAVIKYILFIALFAVSVAVQPVSLCAALLPVTILYALCSCCPAKKLFRSLIKILPFLLFFCILQMIFAPASANDTIFLPYKYFFVTAGKLWQCLKIILHTECALCCICAFSSSATENDILKGFSDLLAPLRLLKIPVKYPVILMEIIFRFIPLLLDEAISIIKIQLVRGGLKDEKGFFGKIRAIIPLIVPLIIQTVRRAEILADAMTVRGFK</sequence>
<name>A0A1T4MN51_TREPO</name>
<dbReference type="OrthoDB" id="9805565at2"/>
<dbReference type="EMBL" id="FUWG01000016">
    <property type="protein sequence ID" value="SJZ68148.1"/>
    <property type="molecule type" value="Genomic_DNA"/>
</dbReference>
<dbReference type="InterPro" id="IPR050095">
    <property type="entry name" value="ECF_ABC_transporter_ATP-bd"/>
</dbReference>
<feature type="domain" description="ABC transporter" evidence="10">
    <location>
        <begin position="5"/>
        <end position="227"/>
    </location>
</feature>
<dbReference type="Gene3D" id="3.40.50.300">
    <property type="entry name" value="P-loop containing nucleotide triphosphate hydrolases"/>
    <property type="match status" value="2"/>
</dbReference>
<organism evidence="11 12">
    <name type="scientific">Treponema porcinum</name>
    <dbReference type="NCBI Taxonomy" id="261392"/>
    <lineage>
        <taxon>Bacteria</taxon>
        <taxon>Pseudomonadati</taxon>
        <taxon>Spirochaetota</taxon>
        <taxon>Spirochaetia</taxon>
        <taxon>Spirochaetales</taxon>
        <taxon>Treponemataceae</taxon>
        <taxon>Treponema</taxon>
    </lineage>
</organism>
<feature type="domain" description="ABC transporter" evidence="10">
    <location>
        <begin position="251"/>
        <end position="472"/>
    </location>
</feature>
<dbReference type="GeneID" id="78317310"/>
<keyword evidence="4 9" id="KW-0812">Transmembrane</keyword>
<dbReference type="SMART" id="SM00382">
    <property type="entry name" value="AAA"/>
    <property type="match status" value="2"/>
</dbReference>
<evidence type="ECO:0000313" key="11">
    <source>
        <dbReference type="EMBL" id="SJZ68148.1"/>
    </source>
</evidence>
<keyword evidence="6 11" id="KW-0067">ATP-binding</keyword>
<evidence type="ECO:0000256" key="1">
    <source>
        <dbReference type="ARBA" id="ARBA00004141"/>
    </source>
</evidence>
<keyword evidence="5" id="KW-0547">Nucleotide-binding</keyword>
<feature type="transmembrane region" description="Helical" evidence="9">
    <location>
        <begin position="510"/>
        <end position="542"/>
    </location>
</feature>
<evidence type="ECO:0000256" key="6">
    <source>
        <dbReference type="ARBA" id="ARBA00022840"/>
    </source>
</evidence>
<dbReference type="CDD" id="cd16914">
    <property type="entry name" value="EcfT"/>
    <property type="match status" value="1"/>
</dbReference>